<reference evidence="1" key="1">
    <citation type="journal article" date="2021" name="bioRxiv">
        <title>Whole Genome Assembly and Annotation of Northern Wild Rice, Zizania palustris L., Supports a Whole Genome Duplication in the Zizania Genus.</title>
        <authorList>
            <person name="Haas M."/>
            <person name="Kono T."/>
            <person name="Macchietto M."/>
            <person name="Millas R."/>
            <person name="McGilp L."/>
            <person name="Shao M."/>
            <person name="Duquette J."/>
            <person name="Hirsch C.N."/>
            <person name="Kimball J."/>
        </authorList>
    </citation>
    <scope>NUCLEOTIDE SEQUENCE</scope>
    <source>
        <tissue evidence="1">Fresh leaf tissue</tissue>
    </source>
</reference>
<dbReference type="Proteomes" id="UP000729402">
    <property type="component" value="Unassembled WGS sequence"/>
</dbReference>
<keyword evidence="2" id="KW-1185">Reference proteome</keyword>
<dbReference type="Pfam" id="PF12579">
    <property type="entry name" value="DUF3755"/>
    <property type="match status" value="1"/>
</dbReference>
<sequence>MAMAFYGSSFPVSHHQMLSFQSSPPDSVPAAPARLLPPKAAMPAPSSSTPPLPKYKFVTGSPADWAPHELAILKEGLLRYAHEPNITKYIKIAAMLQTRTIRDVALRCWWTTEKMVASTSGSSFQIALPDNTVPFSISMHHPGQNSLIHNEVPVLDSETRHLLEENNQLLSQIAENIETFKMVENTDLFLRTNNNITTVLKRMGETPGIMGQMPPLPVPVNGGSLNSLLQVNRMVAAYGVPCNSHMK</sequence>
<accession>A0A8J5RB78</accession>
<name>A0A8J5RB78_ZIZPA</name>
<dbReference type="PANTHER" id="PTHR14000:SF38">
    <property type="entry name" value="OS08G0100800 PROTEIN"/>
    <property type="match status" value="1"/>
</dbReference>
<evidence type="ECO:0000313" key="1">
    <source>
        <dbReference type="EMBL" id="KAG8046257.1"/>
    </source>
</evidence>
<proteinExistence type="predicted"/>
<dbReference type="EMBL" id="JAAALK010000290">
    <property type="protein sequence ID" value="KAG8046257.1"/>
    <property type="molecule type" value="Genomic_DNA"/>
</dbReference>
<reference evidence="1" key="2">
    <citation type="submission" date="2021-02" db="EMBL/GenBank/DDBJ databases">
        <authorList>
            <person name="Kimball J.A."/>
            <person name="Haas M.W."/>
            <person name="Macchietto M."/>
            <person name="Kono T."/>
            <person name="Duquette J."/>
            <person name="Shao M."/>
        </authorList>
    </citation>
    <scope>NUCLEOTIDE SEQUENCE</scope>
    <source>
        <tissue evidence="1">Fresh leaf tissue</tissue>
    </source>
</reference>
<gene>
    <name evidence="1" type="ORF">GUJ93_ZPchr0008g11570</name>
</gene>
<dbReference type="InterPro" id="IPR022228">
    <property type="entry name" value="DUF3755"/>
</dbReference>
<dbReference type="PANTHER" id="PTHR14000">
    <property type="entry name" value="FINGER CCCH DOMAIN PROTEIN, PUTATIVE (DUF3755)-RELATED"/>
    <property type="match status" value="1"/>
</dbReference>
<comment type="caution">
    <text evidence="1">The sequence shown here is derived from an EMBL/GenBank/DDBJ whole genome shotgun (WGS) entry which is preliminary data.</text>
</comment>
<dbReference type="AlphaFoldDB" id="A0A8J5RB78"/>
<dbReference type="OrthoDB" id="19768at2759"/>
<protein>
    <submittedName>
        <fullName evidence="1">Uncharacterized protein</fullName>
    </submittedName>
</protein>
<organism evidence="1 2">
    <name type="scientific">Zizania palustris</name>
    <name type="common">Northern wild rice</name>
    <dbReference type="NCBI Taxonomy" id="103762"/>
    <lineage>
        <taxon>Eukaryota</taxon>
        <taxon>Viridiplantae</taxon>
        <taxon>Streptophyta</taxon>
        <taxon>Embryophyta</taxon>
        <taxon>Tracheophyta</taxon>
        <taxon>Spermatophyta</taxon>
        <taxon>Magnoliopsida</taxon>
        <taxon>Liliopsida</taxon>
        <taxon>Poales</taxon>
        <taxon>Poaceae</taxon>
        <taxon>BOP clade</taxon>
        <taxon>Oryzoideae</taxon>
        <taxon>Oryzeae</taxon>
        <taxon>Zizaniinae</taxon>
        <taxon>Zizania</taxon>
    </lineage>
</organism>
<evidence type="ECO:0000313" key="2">
    <source>
        <dbReference type="Proteomes" id="UP000729402"/>
    </source>
</evidence>